<dbReference type="Proteomes" id="UP000729402">
    <property type="component" value="Unassembled WGS sequence"/>
</dbReference>
<proteinExistence type="predicted"/>
<dbReference type="OrthoDB" id="1904025at2759"/>
<reference evidence="1" key="2">
    <citation type="submission" date="2021-02" db="EMBL/GenBank/DDBJ databases">
        <authorList>
            <person name="Kimball J.A."/>
            <person name="Haas M.W."/>
            <person name="Macchietto M."/>
            <person name="Kono T."/>
            <person name="Duquette J."/>
            <person name="Shao M."/>
        </authorList>
    </citation>
    <scope>NUCLEOTIDE SEQUENCE</scope>
    <source>
        <tissue evidence="1">Fresh leaf tissue</tissue>
    </source>
</reference>
<protein>
    <submittedName>
        <fullName evidence="1">Uncharacterized protein</fullName>
    </submittedName>
</protein>
<organism evidence="1 2">
    <name type="scientific">Zizania palustris</name>
    <name type="common">Northern wild rice</name>
    <dbReference type="NCBI Taxonomy" id="103762"/>
    <lineage>
        <taxon>Eukaryota</taxon>
        <taxon>Viridiplantae</taxon>
        <taxon>Streptophyta</taxon>
        <taxon>Embryophyta</taxon>
        <taxon>Tracheophyta</taxon>
        <taxon>Spermatophyta</taxon>
        <taxon>Magnoliopsida</taxon>
        <taxon>Liliopsida</taxon>
        <taxon>Poales</taxon>
        <taxon>Poaceae</taxon>
        <taxon>BOP clade</taxon>
        <taxon>Oryzoideae</taxon>
        <taxon>Oryzeae</taxon>
        <taxon>Zizaniinae</taxon>
        <taxon>Zizania</taxon>
    </lineage>
</organism>
<dbReference type="EMBL" id="JAAALK010000082">
    <property type="protein sequence ID" value="KAG8084018.1"/>
    <property type="molecule type" value="Genomic_DNA"/>
</dbReference>
<reference evidence="1" key="1">
    <citation type="journal article" date="2021" name="bioRxiv">
        <title>Whole Genome Assembly and Annotation of Northern Wild Rice, Zizania palustris L., Supports a Whole Genome Duplication in the Zizania Genus.</title>
        <authorList>
            <person name="Haas M."/>
            <person name="Kono T."/>
            <person name="Macchietto M."/>
            <person name="Millas R."/>
            <person name="McGilp L."/>
            <person name="Shao M."/>
            <person name="Duquette J."/>
            <person name="Hirsch C.N."/>
            <person name="Kimball J."/>
        </authorList>
    </citation>
    <scope>NUCLEOTIDE SEQUENCE</scope>
    <source>
        <tissue evidence="1">Fresh leaf tissue</tissue>
    </source>
</reference>
<evidence type="ECO:0000313" key="2">
    <source>
        <dbReference type="Proteomes" id="UP000729402"/>
    </source>
</evidence>
<keyword evidence="2" id="KW-1185">Reference proteome</keyword>
<sequence length="82" mass="9007">MLCLASMLQGSTVKSKKKSSWGFDGLRRWKKAGNEEATAGGERPNYAMSQSSYSECRLEASSAIATDAKEGQEEAAYGHKWR</sequence>
<dbReference type="AlphaFoldDB" id="A0A8J5W6C2"/>
<evidence type="ECO:0000313" key="1">
    <source>
        <dbReference type="EMBL" id="KAG8084018.1"/>
    </source>
</evidence>
<comment type="caution">
    <text evidence="1">The sequence shown here is derived from an EMBL/GenBank/DDBJ whole genome shotgun (WGS) entry which is preliminary data.</text>
</comment>
<gene>
    <name evidence="1" type="ORF">GUJ93_ZPchr0010g11217</name>
</gene>
<accession>A0A8J5W6C2</accession>
<name>A0A8J5W6C2_ZIZPA</name>